<evidence type="ECO:0000313" key="2">
    <source>
        <dbReference type="EMBL" id="GHC99678.1"/>
    </source>
</evidence>
<feature type="transmembrane region" description="Helical" evidence="1">
    <location>
        <begin position="464"/>
        <end position="482"/>
    </location>
</feature>
<reference evidence="3" key="1">
    <citation type="journal article" date="2019" name="Int. J. Syst. Evol. Microbiol.">
        <title>The Global Catalogue of Microorganisms (GCM) 10K type strain sequencing project: providing services to taxonomists for standard genome sequencing and annotation.</title>
        <authorList>
            <consortium name="The Broad Institute Genomics Platform"/>
            <consortium name="The Broad Institute Genome Sequencing Center for Infectious Disease"/>
            <person name="Wu L."/>
            <person name="Ma J."/>
        </authorList>
    </citation>
    <scope>NUCLEOTIDE SEQUENCE [LARGE SCALE GENOMIC DNA]</scope>
    <source>
        <strain evidence="3">KCTC 19466</strain>
    </source>
</reference>
<organism evidence="2 3">
    <name type="scientific">Zhihengliuella salsuginis</name>
    <dbReference type="NCBI Taxonomy" id="578222"/>
    <lineage>
        <taxon>Bacteria</taxon>
        <taxon>Bacillati</taxon>
        <taxon>Actinomycetota</taxon>
        <taxon>Actinomycetes</taxon>
        <taxon>Micrococcales</taxon>
        <taxon>Micrococcaceae</taxon>
        <taxon>Zhihengliuella</taxon>
    </lineage>
</organism>
<feature type="transmembrane region" description="Helical" evidence="1">
    <location>
        <begin position="354"/>
        <end position="375"/>
    </location>
</feature>
<gene>
    <name evidence="2" type="ORF">GCM10008096_02090</name>
</gene>
<comment type="caution">
    <text evidence="2">The sequence shown here is derived from an EMBL/GenBank/DDBJ whole genome shotgun (WGS) entry which is preliminary data.</text>
</comment>
<protein>
    <submittedName>
        <fullName evidence="2">ABC transporter</fullName>
    </submittedName>
</protein>
<feature type="transmembrane region" description="Helical" evidence="1">
    <location>
        <begin position="513"/>
        <end position="531"/>
    </location>
</feature>
<feature type="transmembrane region" description="Helical" evidence="1">
    <location>
        <begin position="25"/>
        <end position="45"/>
    </location>
</feature>
<keyword evidence="1" id="KW-0812">Transmembrane</keyword>
<dbReference type="Proteomes" id="UP000642819">
    <property type="component" value="Unassembled WGS sequence"/>
</dbReference>
<name>A0ABQ3GCI8_9MICC</name>
<feature type="transmembrane region" description="Helical" evidence="1">
    <location>
        <begin position="243"/>
        <end position="261"/>
    </location>
</feature>
<dbReference type="EMBL" id="BMXK01000001">
    <property type="protein sequence ID" value="GHC99678.1"/>
    <property type="molecule type" value="Genomic_DNA"/>
</dbReference>
<evidence type="ECO:0000256" key="1">
    <source>
        <dbReference type="SAM" id="Phobius"/>
    </source>
</evidence>
<keyword evidence="1" id="KW-1133">Transmembrane helix</keyword>
<keyword evidence="1" id="KW-0472">Membrane</keyword>
<accession>A0ABQ3GCI8</accession>
<feature type="transmembrane region" description="Helical" evidence="1">
    <location>
        <begin position="125"/>
        <end position="150"/>
    </location>
</feature>
<feature type="transmembrane region" description="Helical" evidence="1">
    <location>
        <begin position="435"/>
        <end position="457"/>
    </location>
</feature>
<feature type="transmembrane region" description="Helical" evidence="1">
    <location>
        <begin position="195"/>
        <end position="223"/>
    </location>
</feature>
<feature type="transmembrane region" description="Helical" evidence="1">
    <location>
        <begin position="299"/>
        <end position="318"/>
    </location>
</feature>
<dbReference type="RefSeq" id="WP_189348247.1">
    <property type="nucleotide sequence ID" value="NZ_BMXK01000001.1"/>
</dbReference>
<sequence length="538" mass="54892">MSTAFAGTGRLAVSMLRADRVRVPVWVLVMVAFVAYAAGGIPAVMGEEGLQARAEVMKEPAGAMMAGPGYGIEDYSIEILMANEMLGMFAVMVAIMSLLLVVRHTRAEEEAGRTELVRAAPVGRYAQLTAALIVLVAANAAVALGMGAALVGTGMEPVLDAWVFGAGLGAVGLVFGAAAALTVQLSSNARAASGMAGALVGAAYVLRAVGDAQAPGGSVLSWLSPIGWVQQMRIFAGLRLEPAWLAAGAVVVLVSAAYALAARRDVGAGLLPERRGRANATPAGRTLLGLTARLERPRLVWWAVGLFVFGALTGSLAGPMSEVMREQPQLLAVLGVDPGDDDAMANLVSEAMGMFLMFFAMAVAVYAAAAARGLLGDETACRSELALSAVMPRAWWLGAPLLVSLLGSTALLVVSGVGLGAGASAAIGPAAVGDFALAALAYAPLLACWAAAAMLLYGAGRGSAVLWVALIAAFVIGMYGRLLDVPQAVQDAEPFSMVDAMALVGGDGDWTPLWVAGIVAAVLSAAAMIAFRRRDLAA</sequence>
<feature type="transmembrane region" description="Helical" evidence="1">
    <location>
        <begin position="162"/>
        <end position="183"/>
    </location>
</feature>
<feature type="transmembrane region" description="Helical" evidence="1">
    <location>
        <begin position="395"/>
        <end position="423"/>
    </location>
</feature>
<feature type="transmembrane region" description="Helical" evidence="1">
    <location>
        <begin position="85"/>
        <end position="104"/>
    </location>
</feature>
<evidence type="ECO:0000313" key="3">
    <source>
        <dbReference type="Proteomes" id="UP000642819"/>
    </source>
</evidence>
<keyword evidence="3" id="KW-1185">Reference proteome</keyword>
<proteinExistence type="predicted"/>